<name>A0A286D3H3_9GAMM</name>
<dbReference type="RefSeq" id="WP_097121026.1">
    <property type="nucleotide sequence ID" value="NZ_OCND01000002.1"/>
</dbReference>
<gene>
    <name evidence="1" type="ORF">SAMN06296416_102256</name>
</gene>
<proteinExistence type="predicted"/>
<dbReference type="AlphaFoldDB" id="A0A286D3H3"/>
<dbReference type="Proteomes" id="UP000219374">
    <property type="component" value="Unassembled WGS sequence"/>
</dbReference>
<dbReference type="EMBL" id="OCND01000002">
    <property type="protein sequence ID" value="SOD53136.1"/>
    <property type="molecule type" value="Genomic_DNA"/>
</dbReference>
<sequence>MVPSRLADAAEASYRQEAYRQNYAEILQQHRDPGVAVAELFLFRFWLSAHTCQLCAHRRAADQKALSAPAVATVPPPGWRAPKTVEGVDVEAALGAGIATLLESRFDLYDRFFALGRNTSDPLGLKAVSLALACQLFEQPPPAVLAYLTAKAREQFIAVSGACQADDDDPASR</sequence>
<evidence type="ECO:0000313" key="1">
    <source>
        <dbReference type="EMBL" id="SOD53136.1"/>
    </source>
</evidence>
<keyword evidence="2" id="KW-1185">Reference proteome</keyword>
<accession>A0A286D3H3</accession>
<dbReference type="OrthoDB" id="6039569at2"/>
<evidence type="ECO:0000313" key="2">
    <source>
        <dbReference type="Proteomes" id="UP000219374"/>
    </source>
</evidence>
<reference evidence="1 2" key="1">
    <citation type="submission" date="2017-09" db="EMBL/GenBank/DDBJ databases">
        <authorList>
            <person name="Ehlers B."/>
            <person name="Leendertz F.H."/>
        </authorList>
    </citation>
    <scope>NUCLEOTIDE SEQUENCE [LARGE SCALE GENOMIC DNA]</scope>
    <source>
        <strain evidence="1 2">CGMCC 1.10978</strain>
    </source>
</reference>
<organism evidence="1 2">
    <name type="scientific">Pseudoxanthomonas wuyuanensis</name>
    <dbReference type="NCBI Taxonomy" id="1073196"/>
    <lineage>
        <taxon>Bacteria</taxon>
        <taxon>Pseudomonadati</taxon>
        <taxon>Pseudomonadota</taxon>
        <taxon>Gammaproteobacteria</taxon>
        <taxon>Lysobacterales</taxon>
        <taxon>Lysobacteraceae</taxon>
        <taxon>Pseudoxanthomonas</taxon>
    </lineage>
</organism>
<protein>
    <submittedName>
        <fullName evidence="1">Uncharacterized protein</fullName>
    </submittedName>
</protein>